<dbReference type="Proteomes" id="UP000235145">
    <property type="component" value="Unassembled WGS sequence"/>
</dbReference>
<evidence type="ECO:0000313" key="10">
    <source>
        <dbReference type="EMBL" id="KAJ0197593.1"/>
    </source>
</evidence>
<feature type="transmembrane region" description="Helical" evidence="9">
    <location>
        <begin position="28"/>
        <end position="49"/>
    </location>
</feature>
<accession>A0A9R1V1L1</accession>
<dbReference type="PANTHER" id="PTHR31086">
    <property type="entry name" value="ALUMINUM-ACTIVATED MALATE TRANSPORTER 10"/>
    <property type="match status" value="1"/>
</dbReference>
<feature type="transmembrane region" description="Helical" evidence="9">
    <location>
        <begin position="77"/>
        <end position="99"/>
    </location>
</feature>
<evidence type="ECO:0000256" key="7">
    <source>
        <dbReference type="ARBA" id="ARBA00023136"/>
    </source>
</evidence>
<keyword evidence="11" id="KW-1185">Reference proteome</keyword>
<evidence type="ECO:0000256" key="8">
    <source>
        <dbReference type="ARBA" id="ARBA00023303"/>
    </source>
</evidence>
<keyword evidence="6" id="KW-0406">Ion transport</keyword>
<name>A0A9R1V1L1_LACSA</name>
<evidence type="ECO:0000256" key="3">
    <source>
        <dbReference type="ARBA" id="ARBA00022448"/>
    </source>
</evidence>
<dbReference type="GO" id="GO:0016020">
    <property type="term" value="C:membrane"/>
    <property type="evidence" value="ECO:0007669"/>
    <property type="project" value="UniProtKB-SubCell"/>
</dbReference>
<keyword evidence="3" id="KW-0813">Transport</keyword>
<evidence type="ECO:0000256" key="2">
    <source>
        <dbReference type="ARBA" id="ARBA00007079"/>
    </source>
</evidence>
<dbReference type="GO" id="GO:0015743">
    <property type="term" value="P:malate transport"/>
    <property type="evidence" value="ECO:0007669"/>
    <property type="project" value="InterPro"/>
</dbReference>
<keyword evidence="7 9" id="KW-0472">Membrane</keyword>
<evidence type="ECO:0000256" key="9">
    <source>
        <dbReference type="SAM" id="Phobius"/>
    </source>
</evidence>
<sequence>MIFILTFSFVSMSGYRVDKLLDLARNRVSTIAIGTSLCILTSMFFYPVWAGKDLHDLIYQNLEKLADSLDGMYEYEFAWFMSFVHFIALALAGCVTDYFNGESFDRKLEGYKCVLNSKATEVAKANFARWEPAHGPFKYGHPWKQYLKIGASMRTCAYCIETLRGYISSEVSGMQVPELLKDHMKEICMTLSSSSSKVLRELAITMESMRKSTKTDILVHEMNFAVETFQNVLKDLSNQAVVLVPTTTTTTTTTVSNEENSRNCKPEPELVPIMKIFPMATMASLLIEIAERVEGIVVQVEEMAAQAQFDNFVVINNTKKNKGTKPSNHHHHHVDVIITSFQYRLAL</sequence>
<evidence type="ECO:0008006" key="12">
    <source>
        <dbReference type="Google" id="ProtNLM"/>
    </source>
</evidence>
<comment type="similarity">
    <text evidence="2">Belongs to the aromatic acid exporter (TC 2.A.85) family.</text>
</comment>
<dbReference type="Pfam" id="PF11744">
    <property type="entry name" value="ALMT"/>
    <property type="match status" value="1"/>
</dbReference>
<organism evidence="10 11">
    <name type="scientific">Lactuca sativa</name>
    <name type="common">Garden lettuce</name>
    <dbReference type="NCBI Taxonomy" id="4236"/>
    <lineage>
        <taxon>Eukaryota</taxon>
        <taxon>Viridiplantae</taxon>
        <taxon>Streptophyta</taxon>
        <taxon>Embryophyta</taxon>
        <taxon>Tracheophyta</taxon>
        <taxon>Spermatophyta</taxon>
        <taxon>Magnoliopsida</taxon>
        <taxon>eudicotyledons</taxon>
        <taxon>Gunneridae</taxon>
        <taxon>Pentapetalae</taxon>
        <taxon>asterids</taxon>
        <taxon>campanulids</taxon>
        <taxon>Asterales</taxon>
        <taxon>Asteraceae</taxon>
        <taxon>Cichorioideae</taxon>
        <taxon>Cichorieae</taxon>
        <taxon>Lactucinae</taxon>
        <taxon>Lactuca</taxon>
    </lineage>
</organism>
<dbReference type="AlphaFoldDB" id="A0A9R1V1L1"/>
<evidence type="ECO:0000256" key="4">
    <source>
        <dbReference type="ARBA" id="ARBA00022692"/>
    </source>
</evidence>
<dbReference type="GO" id="GO:0034220">
    <property type="term" value="P:monoatomic ion transmembrane transport"/>
    <property type="evidence" value="ECO:0007669"/>
    <property type="project" value="UniProtKB-KW"/>
</dbReference>
<reference evidence="10 11" key="1">
    <citation type="journal article" date="2017" name="Nat. Commun.">
        <title>Genome assembly with in vitro proximity ligation data and whole-genome triplication in lettuce.</title>
        <authorList>
            <person name="Reyes-Chin-Wo S."/>
            <person name="Wang Z."/>
            <person name="Yang X."/>
            <person name="Kozik A."/>
            <person name="Arikit S."/>
            <person name="Song C."/>
            <person name="Xia L."/>
            <person name="Froenicke L."/>
            <person name="Lavelle D.O."/>
            <person name="Truco M.J."/>
            <person name="Xia R."/>
            <person name="Zhu S."/>
            <person name="Xu C."/>
            <person name="Xu H."/>
            <person name="Xu X."/>
            <person name="Cox K."/>
            <person name="Korf I."/>
            <person name="Meyers B.C."/>
            <person name="Michelmore R.W."/>
        </authorList>
    </citation>
    <scope>NUCLEOTIDE SEQUENCE [LARGE SCALE GENOMIC DNA]</scope>
    <source>
        <strain evidence="11">cv. Salinas</strain>
        <tissue evidence="10">Seedlings</tissue>
    </source>
</reference>
<dbReference type="EMBL" id="NBSK02000007">
    <property type="protein sequence ID" value="KAJ0197593.1"/>
    <property type="molecule type" value="Genomic_DNA"/>
</dbReference>
<evidence type="ECO:0000256" key="1">
    <source>
        <dbReference type="ARBA" id="ARBA00004141"/>
    </source>
</evidence>
<keyword evidence="4 9" id="KW-0812">Transmembrane</keyword>
<dbReference type="InterPro" id="IPR020966">
    <property type="entry name" value="ALMT"/>
</dbReference>
<evidence type="ECO:0000256" key="5">
    <source>
        <dbReference type="ARBA" id="ARBA00022989"/>
    </source>
</evidence>
<keyword evidence="5 9" id="KW-1133">Transmembrane helix</keyword>
<evidence type="ECO:0000313" key="11">
    <source>
        <dbReference type="Proteomes" id="UP000235145"/>
    </source>
</evidence>
<protein>
    <recommendedName>
        <fullName evidence="12">Aluminum-activated malate transporter</fullName>
    </recommendedName>
</protein>
<comment type="caution">
    <text evidence="10">The sequence shown here is derived from an EMBL/GenBank/DDBJ whole genome shotgun (WGS) entry which is preliminary data.</text>
</comment>
<evidence type="ECO:0000256" key="6">
    <source>
        <dbReference type="ARBA" id="ARBA00023065"/>
    </source>
</evidence>
<comment type="subcellular location">
    <subcellularLocation>
        <location evidence="1">Membrane</location>
        <topology evidence="1">Multi-pass membrane protein</topology>
    </subcellularLocation>
</comment>
<keyword evidence="8" id="KW-0407">Ion channel</keyword>
<gene>
    <name evidence="10" type="ORF">LSAT_V11C700342710</name>
</gene>
<proteinExistence type="inferred from homology"/>